<keyword evidence="2" id="KW-0805">Transcription regulation</keyword>
<evidence type="ECO:0000256" key="3">
    <source>
        <dbReference type="ARBA" id="ARBA00023163"/>
    </source>
</evidence>
<dbReference type="InterPro" id="IPR044549">
    <property type="entry name" value="bHLH_AtIBH1-like"/>
</dbReference>
<evidence type="ECO:0000256" key="2">
    <source>
        <dbReference type="ARBA" id="ARBA00023015"/>
    </source>
</evidence>
<dbReference type="AlphaFoldDB" id="A0A6V7P584"/>
<dbReference type="GO" id="GO:0005634">
    <property type="term" value="C:nucleus"/>
    <property type="evidence" value="ECO:0007669"/>
    <property type="project" value="UniProtKB-SubCell"/>
</dbReference>
<gene>
    <name evidence="6" type="ORF">CB5_LOCUS9202</name>
</gene>
<protein>
    <recommendedName>
        <fullName evidence="5">IBH1-like N-terminal domain-containing protein</fullName>
    </recommendedName>
</protein>
<dbReference type="PANTHER" id="PTHR33124:SF42">
    <property type="entry name" value="TRANSCRIPTION FACTOR BHLH146"/>
    <property type="match status" value="1"/>
</dbReference>
<dbReference type="GO" id="GO:0006355">
    <property type="term" value="P:regulation of DNA-templated transcription"/>
    <property type="evidence" value="ECO:0007669"/>
    <property type="project" value="InterPro"/>
</dbReference>
<evidence type="ECO:0000313" key="6">
    <source>
        <dbReference type="EMBL" id="CAD1825991.1"/>
    </source>
</evidence>
<organism evidence="6">
    <name type="scientific">Ananas comosus var. bracteatus</name>
    <name type="common">red pineapple</name>
    <dbReference type="NCBI Taxonomy" id="296719"/>
    <lineage>
        <taxon>Eukaryota</taxon>
        <taxon>Viridiplantae</taxon>
        <taxon>Streptophyta</taxon>
        <taxon>Embryophyta</taxon>
        <taxon>Tracheophyta</taxon>
        <taxon>Spermatophyta</taxon>
        <taxon>Magnoliopsida</taxon>
        <taxon>Liliopsida</taxon>
        <taxon>Poales</taxon>
        <taxon>Bromeliaceae</taxon>
        <taxon>Bromelioideae</taxon>
        <taxon>Ananas</taxon>
    </lineage>
</organism>
<evidence type="ECO:0000256" key="1">
    <source>
        <dbReference type="ARBA" id="ARBA00004123"/>
    </source>
</evidence>
<dbReference type="InterPro" id="IPR059002">
    <property type="entry name" value="IBH1_N"/>
</dbReference>
<proteinExistence type="predicted"/>
<dbReference type="CDD" id="cd11444">
    <property type="entry name" value="bHLH_AtIBH1_like"/>
    <property type="match status" value="1"/>
</dbReference>
<reference evidence="6" key="1">
    <citation type="submission" date="2020-07" db="EMBL/GenBank/DDBJ databases">
        <authorList>
            <person name="Lin J."/>
        </authorList>
    </citation>
    <scope>NUCLEOTIDE SEQUENCE</scope>
</reference>
<dbReference type="EMBL" id="LR862145">
    <property type="protein sequence ID" value="CAD1825991.1"/>
    <property type="molecule type" value="Genomic_DNA"/>
</dbReference>
<comment type="subcellular location">
    <subcellularLocation>
        <location evidence="1">Nucleus</location>
    </subcellularLocation>
</comment>
<accession>A0A6V7P584</accession>
<keyword evidence="4" id="KW-0539">Nucleus</keyword>
<dbReference type="InterPro" id="IPR044660">
    <property type="entry name" value="IBH1-like"/>
</dbReference>
<name>A0A6V7P584_ANACO</name>
<feature type="domain" description="IBH1-like N-terminal" evidence="5">
    <location>
        <begin position="72"/>
        <end position="135"/>
    </location>
</feature>
<sequence>MGQWQKKLLAFSALPCYPKCLNGSLATPCSPPPQLFEGLLQSVYPLSALMDDEQSGKRRRVYSFRPNDIPRTGFSFKYISYLLPSLLRIASIGSCRGDEGKEMKKKIVRFEIDMALVLSVGDDFKWSHALKQKIHGYSTLLSTMIRTYPKNMFSFAEKLHRSFPYPSVQRMLVDTGNQIIVNPNAKPIKPHVRRSTALRLHKSSVKKWVMSKEKEDVNECLGLLRSIIPGGEEIMCLSELVTEVESYVSCLQFQVEVLRALVS</sequence>
<dbReference type="Pfam" id="PF26576">
    <property type="entry name" value="IBH1_N"/>
    <property type="match status" value="1"/>
</dbReference>
<keyword evidence="3" id="KW-0804">Transcription</keyword>
<evidence type="ECO:0000256" key="4">
    <source>
        <dbReference type="ARBA" id="ARBA00023242"/>
    </source>
</evidence>
<dbReference type="PANTHER" id="PTHR33124">
    <property type="entry name" value="TRANSCRIPTION FACTOR IBH1-LIKE 1"/>
    <property type="match status" value="1"/>
</dbReference>
<evidence type="ECO:0000259" key="5">
    <source>
        <dbReference type="Pfam" id="PF26576"/>
    </source>
</evidence>